<evidence type="ECO:0000256" key="8">
    <source>
        <dbReference type="RuleBase" id="RU004561"/>
    </source>
</evidence>
<keyword evidence="7 8" id="KW-0927">Auxin signaling pathway</keyword>
<comment type="subcellular location">
    <subcellularLocation>
        <location evidence="1 8">Nucleus</location>
    </subcellularLocation>
</comment>
<name>A0A6A4LRJ5_9ERIC</name>
<comment type="function">
    <text evidence="8">Auxin response factors (ARFs) are transcriptional factors that bind specifically to the DNA sequence 5'-TGTCTC-3' found in the auxin-responsive promoter elements (AuxREs).</text>
</comment>
<dbReference type="SUPFAM" id="SSF54277">
    <property type="entry name" value="CAD &amp; PB1 domains"/>
    <property type="match status" value="1"/>
</dbReference>
<dbReference type="SUPFAM" id="SSF101936">
    <property type="entry name" value="DNA-binding pseudobarrel domain"/>
    <property type="match status" value="1"/>
</dbReference>
<dbReference type="GO" id="GO:0006355">
    <property type="term" value="P:regulation of DNA-templated transcription"/>
    <property type="evidence" value="ECO:0007669"/>
    <property type="project" value="InterPro"/>
</dbReference>
<comment type="caution">
    <text evidence="10">The sequence shown here is derived from an EMBL/GenBank/DDBJ whole genome shotgun (WGS) entry which is preliminary data.</text>
</comment>
<dbReference type="GO" id="GO:0005634">
    <property type="term" value="C:nucleus"/>
    <property type="evidence" value="ECO:0007669"/>
    <property type="project" value="UniProtKB-SubCell"/>
</dbReference>
<evidence type="ECO:0000259" key="9">
    <source>
        <dbReference type="PROSITE" id="PS51745"/>
    </source>
</evidence>
<organism evidence="10 11">
    <name type="scientific">Rhododendron williamsianum</name>
    <dbReference type="NCBI Taxonomy" id="262921"/>
    <lineage>
        <taxon>Eukaryota</taxon>
        <taxon>Viridiplantae</taxon>
        <taxon>Streptophyta</taxon>
        <taxon>Embryophyta</taxon>
        <taxon>Tracheophyta</taxon>
        <taxon>Spermatophyta</taxon>
        <taxon>Magnoliopsida</taxon>
        <taxon>eudicotyledons</taxon>
        <taxon>Gunneridae</taxon>
        <taxon>Pentapetalae</taxon>
        <taxon>asterids</taxon>
        <taxon>Ericales</taxon>
        <taxon>Ericaceae</taxon>
        <taxon>Ericoideae</taxon>
        <taxon>Rhodoreae</taxon>
        <taxon>Rhododendron</taxon>
    </lineage>
</organism>
<sequence length="932" mass="103912">MGSFEDKGKAGGLVSGAQTLFEEMKLLKEMQDHSGQSLWTVLVSILGSEADEFGAVACMRRPIGELAAVGSLVYYFPQGHSEQVAVSTNRTQPHKSPTIQISRLSCCAKFTMLHYMYGASDKDTDEIYTQMSLQPVSSEKDVFPIPDFGFKHSKHPSEFFCKTLTASDTSTHGGFSVPRRAAEKLFPPLDYSMQPPTQELVVRDLHENTWTFRHIYRGEDSYYIFILEFFLSVIYFVCLTATKWPSQEVHASFWTYLTDIIPLHCRNRDEKSQLMLGVRRANRQQTNLPSSVLSADSMHIGVLAAAAHAAANRSPFTIFYNPRACPSEFVVPLAKYRKYVYGTQLSVGMRFGMMFETDDSGKRRYMGTIVGISDLDPLRWPGSKWRNLQVEWDETGCTEKHNRVSPWEIETPESLFIFPSLTSSFKRPLQAGCFGEQSEWETLIKRPFVRLPENPSGELPYPSISSLWSEQLLKMLMKPQNVTNGTVPPVQDSLFKGASTLETLTPTQAIVKQKPQLENTLSESKNPPQIHFDQTDSAKPNYLTQTEVSKVEPVIVVDQLSQLTSLGKCNEDKMTQNSMNQQNLVNQLTLINQNPGLPQLQTSPWADSHQLDCTNFNGLLPYADTSDWNMNTGILRSQGPLSSFGKQESSAVYSETVEPTVSSIGHDMWDHQLNNLRSLSQTNQLAPLPQQDLYSLQSSRYDSSDLYSCLNFDGSSGGSTVVDPSVSSAVFDEFCCPLKDASFQNPSNCLLGNFSSSQDVQSQITSASLADSRVFSLQEFPDSSGGASSSNVEFDDGSLLQNNTWQQAAPPVRTYTKIQKAGSVGRSIDVSGFKNYDELRSAIECMFGLEGLLIDRTSGWKLVYVDFENDVLLVGDDPWEEFISCVRCIRILSPSEVLKMSEEGMQLLNNATTIPGTNGSMSESAYAWDCPK</sequence>
<protein>
    <recommendedName>
        <fullName evidence="8">Auxin response factor</fullName>
    </recommendedName>
</protein>
<evidence type="ECO:0000256" key="3">
    <source>
        <dbReference type="ARBA" id="ARBA00023015"/>
    </source>
</evidence>
<accession>A0A6A4LRJ5</accession>
<keyword evidence="5 8" id="KW-0804">Transcription</keyword>
<evidence type="ECO:0000256" key="4">
    <source>
        <dbReference type="ARBA" id="ARBA00023125"/>
    </source>
</evidence>
<keyword evidence="4 8" id="KW-0238">DNA-binding</keyword>
<evidence type="ECO:0000256" key="2">
    <source>
        <dbReference type="ARBA" id="ARBA00007853"/>
    </source>
</evidence>
<dbReference type="Gene3D" id="2.40.330.10">
    <property type="entry name" value="DNA-binding pseudobarrel domain"/>
    <property type="match status" value="1"/>
</dbReference>
<dbReference type="Pfam" id="PF06507">
    <property type="entry name" value="ARF_AD"/>
    <property type="match status" value="1"/>
</dbReference>
<dbReference type="InterPro" id="IPR015300">
    <property type="entry name" value="DNA-bd_pseudobarrel_sf"/>
</dbReference>
<feature type="domain" description="PB1" evidence="9">
    <location>
        <begin position="813"/>
        <end position="896"/>
    </location>
</feature>
<dbReference type="GO" id="GO:0003677">
    <property type="term" value="F:DNA binding"/>
    <property type="evidence" value="ECO:0007669"/>
    <property type="project" value="UniProtKB-KW"/>
</dbReference>
<keyword evidence="6 8" id="KW-0539">Nucleus</keyword>
<comment type="similarity">
    <text evidence="2 8">Belongs to the ARF family.</text>
</comment>
<reference evidence="10 11" key="1">
    <citation type="journal article" date="2019" name="Genome Biol. Evol.">
        <title>The Rhododendron genome and chromosomal organization provide insight into shared whole-genome duplications across the heath family (Ericaceae).</title>
        <authorList>
            <person name="Soza V.L."/>
            <person name="Lindsley D."/>
            <person name="Waalkes A."/>
            <person name="Ramage E."/>
            <person name="Patwardhan R.P."/>
            <person name="Burton J.N."/>
            <person name="Adey A."/>
            <person name="Kumar A."/>
            <person name="Qiu R."/>
            <person name="Shendure J."/>
            <person name="Hall B."/>
        </authorList>
    </citation>
    <scope>NUCLEOTIDE SEQUENCE [LARGE SCALE GENOMIC DNA]</scope>
    <source>
        <strain evidence="10">RSF 1966-606</strain>
    </source>
</reference>
<proteinExistence type="inferred from homology"/>
<keyword evidence="11" id="KW-1185">Reference proteome</keyword>
<dbReference type="PANTHER" id="PTHR31384">
    <property type="entry name" value="AUXIN RESPONSE FACTOR 4-RELATED"/>
    <property type="match status" value="1"/>
</dbReference>
<evidence type="ECO:0000256" key="5">
    <source>
        <dbReference type="ARBA" id="ARBA00023163"/>
    </source>
</evidence>
<dbReference type="CDD" id="cd10017">
    <property type="entry name" value="B3_DNA"/>
    <property type="match status" value="1"/>
</dbReference>
<dbReference type="InterPro" id="IPR033389">
    <property type="entry name" value="AUX/IAA_dom"/>
</dbReference>
<evidence type="ECO:0000313" key="10">
    <source>
        <dbReference type="EMBL" id="KAE9456968.1"/>
    </source>
</evidence>
<dbReference type="GO" id="GO:0009734">
    <property type="term" value="P:auxin-activated signaling pathway"/>
    <property type="evidence" value="ECO:0007669"/>
    <property type="project" value="UniProtKB-KW"/>
</dbReference>
<evidence type="ECO:0000256" key="1">
    <source>
        <dbReference type="ARBA" id="ARBA00004123"/>
    </source>
</evidence>
<dbReference type="PROSITE" id="PS51745">
    <property type="entry name" value="PB1"/>
    <property type="match status" value="1"/>
</dbReference>
<dbReference type="InterPro" id="IPR010525">
    <property type="entry name" value="ARF_dom"/>
</dbReference>
<keyword evidence="3 8" id="KW-0805">Transcription regulation</keyword>
<dbReference type="InterPro" id="IPR044835">
    <property type="entry name" value="ARF_plant"/>
</dbReference>
<dbReference type="OrthoDB" id="1368538at2759"/>
<evidence type="ECO:0000313" key="11">
    <source>
        <dbReference type="Proteomes" id="UP000428333"/>
    </source>
</evidence>
<dbReference type="Pfam" id="PF02309">
    <property type="entry name" value="AUX_IAA"/>
    <property type="match status" value="1"/>
</dbReference>
<dbReference type="FunFam" id="3.10.20.90:FF:000047">
    <property type="entry name" value="Auxin response factor"/>
    <property type="match status" value="1"/>
</dbReference>
<dbReference type="AlphaFoldDB" id="A0A6A4LRJ5"/>
<dbReference type="PANTHER" id="PTHR31384:SF10">
    <property type="entry name" value="AUXIN RESPONSE FACTOR 5"/>
    <property type="match status" value="1"/>
</dbReference>
<evidence type="ECO:0000256" key="7">
    <source>
        <dbReference type="ARBA" id="ARBA00023294"/>
    </source>
</evidence>
<dbReference type="InterPro" id="IPR053793">
    <property type="entry name" value="PB1-like"/>
</dbReference>
<gene>
    <name evidence="10" type="ORF">C3L33_11127</name>
</gene>
<dbReference type="Gene3D" id="2.30.30.1040">
    <property type="match status" value="1"/>
</dbReference>
<dbReference type="FunFam" id="2.30.30.1040:FF:000001">
    <property type="entry name" value="Auxin response factor"/>
    <property type="match status" value="1"/>
</dbReference>
<dbReference type="EMBL" id="QEFC01001549">
    <property type="protein sequence ID" value="KAE9456968.1"/>
    <property type="molecule type" value="Genomic_DNA"/>
</dbReference>
<dbReference type="InterPro" id="IPR003340">
    <property type="entry name" value="B3_DNA-bd"/>
</dbReference>
<dbReference type="Pfam" id="PF02362">
    <property type="entry name" value="B3"/>
    <property type="match status" value="1"/>
</dbReference>
<dbReference type="Proteomes" id="UP000428333">
    <property type="component" value="Linkage Group LG06"/>
</dbReference>
<evidence type="ECO:0000256" key="6">
    <source>
        <dbReference type="ARBA" id="ARBA00023242"/>
    </source>
</evidence>
<feature type="non-terminal residue" evidence="10">
    <location>
        <position position="1"/>
    </location>
</feature>
<dbReference type="Gene3D" id="3.10.20.90">
    <property type="entry name" value="Phosphatidylinositol 3-kinase Catalytic Subunit, Chain A, domain 1"/>
    <property type="match status" value="1"/>
</dbReference>
<comment type="subunit">
    <text evidence="8">Homodimers and heterodimers.</text>
</comment>